<dbReference type="PATRIC" id="fig|137591.25.peg.630"/>
<keyword evidence="3" id="KW-0472">Membrane</keyword>
<evidence type="ECO:0000256" key="1">
    <source>
        <dbReference type="SAM" id="Coils"/>
    </source>
</evidence>
<feature type="compositionally biased region" description="Low complexity" evidence="2">
    <location>
        <begin position="7"/>
        <end position="17"/>
    </location>
</feature>
<dbReference type="EMBL" id="JWHU01000007">
    <property type="protein sequence ID" value="KIU21576.1"/>
    <property type="molecule type" value="Genomic_DNA"/>
</dbReference>
<evidence type="ECO:0000313" key="5">
    <source>
        <dbReference type="Proteomes" id="UP000032287"/>
    </source>
</evidence>
<dbReference type="AlphaFoldDB" id="A0A0D1M6M5"/>
<keyword evidence="3" id="KW-1133">Transmembrane helix</keyword>
<name>A0A0D1M6M5_9LACO</name>
<feature type="transmembrane region" description="Helical" evidence="3">
    <location>
        <begin position="310"/>
        <end position="332"/>
    </location>
</feature>
<dbReference type="RefSeq" id="WP_043708090.1">
    <property type="nucleotide sequence ID" value="NZ_JALOCT010000007.1"/>
</dbReference>
<proteinExistence type="predicted"/>
<dbReference type="Proteomes" id="UP000032287">
    <property type="component" value="Unassembled WGS sequence"/>
</dbReference>
<reference evidence="4 5" key="1">
    <citation type="journal article" date="2015" name="Microbiology (Mosc.)">
        <title>Genomics of the Weissella cibaria species with an examination of its metabolic traits.</title>
        <authorList>
            <person name="Lynch K.M."/>
            <person name="Lucid A."/>
            <person name="Arendt E.K."/>
            <person name="Sleator R.D."/>
            <person name="Lucey B."/>
            <person name="Coffey A."/>
        </authorList>
    </citation>
    <scope>NUCLEOTIDE SEQUENCE [LARGE SCALE GENOMIC DNA]</scope>
    <source>
        <strain evidence="4 5">MG1</strain>
    </source>
</reference>
<sequence length="342" mass="36244">MRDAQDAKQTAQDQLQQIGQATTPDAVNNLNDAAQAAGGAVTDAVKAANQDLADAKAAVANEMATAKDAAKDAVQQQINQLTDNVKQIQDIVDQLQNLVNQHPGNQALADKLASAQTQLKAAQQALDNARDQLAAIDAATTPADIAKAVNQIKVDQVVGQQALQTAQQLLADAQTIATGLSATATVVQAVSAGQTVPASAMLAYTVPQTVAVPGPVVTVTETGAPEYRWAGMPVASIDQATLVVGQTIGERTLAGAAAYRALDNKGARIQDRRVALSDINQTQQQDSHASLLRHGWRMPYYLSGRFMNDWHLNAANVATLLFFGTFLGWFFLPAKKKENEEE</sequence>
<feature type="coiled-coil region" evidence="1">
    <location>
        <begin position="45"/>
        <end position="139"/>
    </location>
</feature>
<accession>A0A0D1M6M5</accession>
<protein>
    <submittedName>
        <fullName evidence="4">Uncharacterized protein</fullName>
    </submittedName>
</protein>
<evidence type="ECO:0000256" key="2">
    <source>
        <dbReference type="SAM" id="MobiDB-lite"/>
    </source>
</evidence>
<evidence type="ECO:0000313" key="4">
    <source>
        <dbReference type="EMBL" id="KIU21576.1"/>
    </source>
</evidence>
<keyword evidence="5" id="KW-1185">Reference proteome</keyword>
<feature type="region of interest" description="Disordered" evidence="2">
    <location>
        <begin position="1"/>
        <end position="24"/>
    </location>
</feature>
<keyword evidence="1" id="KW-0175">Coiled coil</keyword>
<comment type="caution">
    <text evidence="4">The sequence shown here is derived from an EMBL/GenBank/DDBJ whole genome shotgun (WGS) entry which is preliminary data.</text>
</comment>
<evidence type="ECO:0000256" key="3">
    <source>
        <dbReference type="SAM" id="Phobius"/>
    </source>
</evidence>
<keyword evidence="3" id="KW-0812">Transmembrane</keyword>
<organism evidence="4 5">
    <name type="scientific">Weissella cibaria</name>
    <dbReference type="NCBI Taxonomy" id="137591"/>
    <lineage>
        <taxon>Bacteria</taxon>
        <taxon>Bacillati</taxon>
        <taxon>Bacillota</taxon>
        <taxon>Bacilli</taxon>
        <taxon>Lactobacillales</taxon>
        <taxon>Lactobacillaceae</taxon>
        <taxon>Weissella</taxon>
    </lineage>
</organism>
<gene>
    <name evidence="4" type="ORF">QX99_00654</name>
</gene>